<comment type="caution">
    <text evidence="3">The sequence shown here is derived from an EMBL/GenBank/DDBJ whole genome shotgun (WGS) entry which is preliminary data.</text>
</comment>
<dbReference type="GO" id="GO:0043165">
    <property type="term" value="P:Gram-negative-bacterium-type cell outer membrane assembly"/>
    <property type="evidence" value="ECO:0007669"/>
    <property type="project" value="UniProtKB-UniRule"/>
</dbReference>
<dbReference type="AlphaFoldDB" id="A0A506UK23"/>
<dbReference type="HAMAP" id="MF_01411">
    <property type="entry name" value="LPS_assembly_LptD"/>
    <property type="match status" value="1"/>
</dbReference>
<keyword evidence="1" id="KW-0472">Membrane</keyword>
<dbReference type="GO" id="GO:0009279">
    <property type="term" value="C:cell outer membrane"/>
    <property type="evidence" value="ECO:0007669"/>
    <property type="project" value="UniProtKB-SubCell"/>
</dbReference>
<feature type="domain" description="LptD C-terminal" evidence="2">
    <location>
        <begin position="285"/>
        <end position="687"/>
    </location>
</feature>
<evidence type="ECO:0000259" key="2">
    <source>
        <dbReference type="Pfam" id="PF04453"/>
    </source>
</evidence>
<comment type="function">
    <text evidence="1">Involved in the assembly of lipopolysaccharide (LPS) at the surface of the outer membrane.</text>
</comment>
<dbReference type="PANTHER" id="PTHR30189:SF1">
    <property type="entry name" value="LPS-ASSEMBLY PROTEIN LPTD"/>
    <property type="match status" value="1"/>
</dbReference>
<keyword evidence="1" id="KW-0732">Signal</keyword>
<evidence type="ECO:0000313" key="3">
    <source>
        <dbReference type="EMBL" id="TPW33658.1"/>
    </source>
</evidence>
<dbReference type="InterPro" id="IPR050218">
    <property type="entry name" value="LptD"/>
</dbReference>
<evidence type="ECO:0000313" key="4">
    <source>
        <dbReference type="Proteomes" id="UP000318801"/>
    </source>
</evidence>
<dbReference type="OrthoDB" id="9760225at2"/>
<sequence>MATGGIVNAALAQELPALPSPSSDGQAPFLLTANELVYNHDSQKIMAIGGVQIAYNGYRMVAQQVEYDQASGRLIASGKVEMVDSAGNKMHADRIDVTDDFANGFANSISMRTADNVAIAGQKAERLDGNKMIVDKGVYTACVPCSETPDKPPLWQIRAERVIQDGVTHTVRLEHPSFEIFGKPIALLPSISVPDGTVKRKAGFLFPSINSSSNLGISYSQPYYLPLTPSSDITFTGTGYSQQGFMLEAEYRQRYANGTHTLRVAGISQANPDKFDAGTADRSVTDRGFIASKGSFSINPRWVFGWDVMAQSDNDFASTYDIAGYNDDTFNNQVYLQGLGKRNSFSITANYFDVQDADTHDASEKKQAIALPTVDYQYFAPEPVFGGELSVTSNLTNITRRQSDIDNTSVNTRFLGLEGDNTRLTTEVQWQKSLIGPAGLVMTPLLALRADGYYMDVTNPDSVSGVTYPYTGNFDNSNTAARGLATAGFEVRYPWLLTDGSNSNIIEPIAQIYVRNDEQYAGELTNEDAQSLVFDYTNLFSRDKFSGYDREEGGTRANVGFRYTGSFQSGVLVNGAFGQSYQLAGLNSYAADDLTGVGIKSGLEDDVSDFVGGASVSLPQGISLNAGARLDKDTLALNRTDAGLSFDGDWLATAFDYSSVQAQPGYAYEEDNQEIKTTGKVKLNSNWSVAGSFTWDLENDVMTRRWVGLTYEDICTSFAIVYRQKWDTSSASAATWQIGAQLTLRTLGDIGYGSTDGNNFD</sequence>
<reference evidence="3 4" key="1">
    <citation type="submission" date="2019-06" db="EMBL/GenBank/DDBJ databases">
        <authorList>
            <person name="Li M."/>
        </authorList>
    </citation>
    <scope>NUCLEOTIDE SEQUENCE [LARGE SCALE GENOMIC DNA]</scope>
    <source>
        <strain evidence="3 4">BGMRC2036</strain>
    </source>
</reference>
<comment type="subunit">
    <text evidence="1">Component of the lipopolysaccharide transport and assembly complex.</text>
</comment>
<organism evidence="3 4">
    <name type="scientific">Martelella alba</name>
    <dbReference type="NCBI Taxonomy" id="2590451"/>
    <lineage>
        <taxon>Bacteria</taxon>
        <taxon>Pseudomonadati</taxon>
        <taxon>Pseudomonadota</taxon>
        <taxon>Alphaproteobacteria</taxon>
        <taxon>Hyphomicrobiales</taxon>
        <taxon>Aurantimonadaceae</taxon>
        <taxon>Martelella</taxon>
    </lineage>
</organism>
<dbReference type="InterPro" id="IPR007543">
    <property type="entry name" value="LptD_C"/>
</dbReference>
<dbReference type="GO" id="GO:0015920">
    <property type="term" value="P:lipopolysaccharide transport"/>
    <property type="evidence" value="ECO:0007669"/>
    <property type="project" value="InterPro"/>
</dbReference>
<comment type="caution">
    <text evidence="1">Lacks conserved residue(s) required for the propagation of feature annotation.</text>
</comment>
<dbReference type="GO" id="GO:1990351">
    <property type="term" value="C:transporter complex"/>
    <property type="evidence" value="ECO:0007669"/>
    <property type="project" value="TreeGrafter"/>
</dbReference>
<dbReference type="Gene3D" id="2.60.450.10">
    <property type="entry name" value="Lipopolysaccharide (LPS) transport protein A like domain"/>
    <property type="match status" value="1"/>
</dbReference>
<keyword evidence="1" id="KW-0998">Cell outer membrane</keyword>
<comment type="similarity">
    <text evidence="1">Belongs to the LptD family.</text>
</comment>
<dbReference type="EMBL" id="VHLG01000001">
    <property type="protein sequence ID" value="TPW33658.1"/>
    <property type="molecule type" value="Genomic_DNA"/>
</dbReference>
<dbReference type="Pfam" id="PF04453">
    <property type="entry name" value="LptD"/>
    <property type="match status" value="1"/>
</dbReference>
<name>A0A506UK23_9HYPH</name>
<dbReference type="RefSeq" id="WP_141147592.1">
    <property type="nucleotide sequence ID" value="NZ_VHLG01000001.1"/>
</dbReference>
<evidence type="ECO:0000256" key="1">
    <source>
        <dbReference type="HAMAP-Rule" id="MF_01411"/>
    </source>
</evidence>
<accession>A0A506UK23</accession>
<protein>
    <recommendedName>
        <fullName evidence="1">LPS-assembly protein LptD</fullName>
    </recommendedName>
</protein>
<comment type="subcellular location">
    <subcellularLocation>
        <location evidence="1">Cell outer membrane</location>
    </subcellularLocation>
</comment>
<keyword evidence="4" id="KW-1185">Reference proteome</keyword>
<dbReference type="Proteomes" id="UP000318801">
    <property type="component" value="Unassembled WGS sequence"/>
</dbReference>
<proteinExistence type="inferred from homology"/>
<dbReference type="PANTHER" id="PTHR30189">
    <property type="entry name" value="LPS-ASSEMBLY PROTEIN"/>
    <property type="match status" value="1"/>
</dbReference>
<dbReference type="InterPro" id="IPR020889">
    <property type="entry name" value="LipoPS_assembly_LptD"/>
</dbReference>
<gene>
    <name evidence="1" type="primary">lptD</name>
    <name evidence="3" type="ORF">FJU08_02230</name>
</gene>